<dbReference type="Pfam" id="PF02515">
    <property type="entry name" value="CoA_transf_3"/>
    <property type="match status" value="1"/>
</dbReference>
<comment type="caution">
    <text evidence="4">The sequence shown here is derived from an EMBL/GenBank/DDBJ whole genome shotgun (WGS) entry which is preliminary data.</text>
</comment>
<sequence>MPPPLKGIKVLDLTRVLAGPYATMMLADLGADVWKIEHPTRGDDTRAWNPPSAPLVELPPTPPPSPKAGQPELRVDDWSKLPPESTYFLQANRGKRSVTVNLKSPEGLALVKELVAKADVLVENYVPGKLEELGLGYETCREINPRLIYASISGYGQTGPYASAPGYDVIIEAEAGLMHITGEPDGSPVKVGVAITDLTTGLYLKSAVLAALISRSQTGEGVWIDANLFDSQIASLANVASNYLIAGQEATRQGTAHPSIVPYEVFSTKDGFVMIGAGNDSQFVKLCKILSRTDLPVDPLYSTNILRVTNRSALIPILTEALHAHTTAEWLEKMRGAGFPFAPVNNIQQTFEHPQAVARGVVSEVDHPRAGKIKLLSPAVSYNNQKMKVTRAPPVLGQHTVEVLRELGYDDAKIAKLQQSGAV</sequence>
<dbReference type="SUPFAM" id="SSF89796">
    <property type="entry name" value="CoA-transferase family III (CaiB/BaiF)"/>
    <property type="match status" value="1"/>
</dbReference>
<comment type="similarity">
    <text evidence="1">Belongs to the CoA-transferase III family.</text>
</comment>
<dbReference type="Proteomes" id="UP000193467">
    <property type="component" value="Unassembled WGS sequence"/>
</dbReference>
<dbReference type="AlphaFoldDB" id="A0A1Y2EZ85"/>
<name>A0A1Y2EZ85_9BASI</name>
<evidence type="ECO:0000256" key="2">
    <source>
        <dbReference type="ARBA" id="ARBA00022679"/>
    </source>
</evidence>
<dbReference type="InParanoid" id="A0A1Y2EZ85"/>
<dbReference type="EMBL" id="MCGR01000033">
    <property type="protein sequence ID" value="ORY76893.1"/>
    <property type="molecule type" value="Genomic_DNA"/>
</dbReference>
<dbReference type="PANTHER" id="PTHR48207">
    <property type="entry name" value="SUCCINATE--HYDROXYMETHYLGLUTARATE COA-TRANSFERASE"/>
    <property type="match status" value="1"/>
</dbReference>
<feature type="region of interest" description="Disordered" evidence="3">
    <location>
        <begin position="42"/>
        <end position="76"/>
    </location>
</feature>
<dbReference type="GO" id="GO:0005739">
    <property type="term" value="C:mitochondrion"/>
    <property type="evidence" value="ECO:0007669"/>
    <property type="project" value="TreeGrafter"/>
</dbReference>
<dbReference type="GO" id="GO:0047369">
    <property type="term" value="F:succinate-hydroxymethylglutarate CoA-transferase activity"/>
    <property type="evidence" value="ECO:0007669"/>
    <property type="project" value="TreeGrafter"/>
</dbReference>
<evidence type="ECO:0000256" key="1">
    <source>
        <dbReference type="ARBA" id="ARBA00008383"/>
    </source>
</evidence>
<protein>
    <submittedName>
        <fullName evidence="4">CAIB/BAIF family enzyme</fullName>
    </submittedName>
</protein>
<proteinExistence type="inferred from homology"/>
<reference evidence="4 5" key="1">
    <citation type="submission" date="2016-07" db="EMBL/GenBank/DDBJ databases">
        <title>Pervasive Adenine N6-methylation of Active Genes in Fungi.</title>
        <authorList>
            <consortium name="DOE Joint Genome Institute"/>
            <person name="Mondo S.J."/>
            <person name="Dannebaum R.O."/>
            <person name="Kuo R.C."/>
            <person name="Labutti K."/>
            <person name="Haridas S."/>
            <person name="Kuo A."/>
            <person name="Salamov A."/>
            <person name="Ahrendt S.R."/>
            <person name="Lipzen A."/>
            <person name="Sullivan W."/>
            <person name="Andreopoulos W.B."/>
            <person name="Clum A."/>
            <person name="Lindquist E."/>
            <person name="Daum C."/>
            <person name="Ramamoorthy G.K."/>
            <person name="Gryganskyi A."/>
            <person name="Culley D."/>
            <person name="Magnuson J.K."/>
            <person name="James T.Y."/>
            <person name="O'Malley M.A."/>
            <person name="Stajich J.E."/>
            <person name="Spatafora J.W."/>
            <person name="Visel A."/>
            <person name="Grigoriev I.V."/>
        </authorList>
    </citation>
    <scope>NUCLEOTIDE SEQUENCE [LARGE SCALE GENOMIC DNA]</scope>
    <source>
        <strain evidence="4 5">62-1032</strain>
    </source>
</reference>
<evidence type="ECO:0000313" key="4">
    <source>
        <dbReference type="EMBL" id="ORY76893.1"/>
    </source>
</evidence>
<organism evidence="4 5">
    <name type="scientific">Leucosporidium creatinivorum</name>
    <dbReference type="NCBI Taxonomy" id="106004"/>
    <lineage>
        <taxon>Eukaryota</taxon>
        <taxon>Fungi</taxon>
        <taxon>Dikarya</taxon>
        <taxon>Basidiomycota</taxon>
        <taxon>Pucciniomycotina</taxon>
        <taxon>Microbotryomycetes</taxon>
        <taxon>Leucosporidiales</taxon>
        <taxon>Leucosporidium</taxon>
    </lineage>
</organism>
<gene>
    <name evidence="4" type="ORF">BCR35DRAFT_267360</name>
</gene>
<dbReference type="Gene3D" id="3.40.50.10540">
    <property type="entry name" value="Crotonobetainyl-coa:carnitine coa-transferase, domain 1"/>
    <property type="match status" value="2"/>
</dbReference>
<dbReference type="InterPro" id="IPR003673">
    <property type="entry name" value="CoA-Trfase_fam_III"/>
</dbReference>
<keyword evidence="2" id="KW-0808">Transferase</keyword>
<accession>A0A1Y2EZ85</accession>
<dbReference type="PANTHER" id="PTHR48207:SF3">
    <property type="entry name" value="SUCCINATE--HYDROXYMETHYLGLUTARATE COA-TRANSFERASE"/>
    <property type="match status" value="1"/>
</dbReference>
<evidence type="ECO:0000313" key="5">
    <source>
        <dbReference type="Proteomes" id="UP000193467"/>
    </source>
</evidence>
<dbReference type="STRING" id="106004.A0A1Y2EZ85"/>
<dbReference type="OrthoDB" id="5863171at2759"/>
<dbReference type="InterPro" id="IPR023606">
    <property type="entry name" value="CoA-Trfase_III_dom_1_sf"/>
</dbReference>
<feature type="compositionally biased region" description="Pro residues" evidence="3">
    <location>
        <begin position="51"/>
        <end position="66"/>
    </location>
</feature>
<dbReference type="InterPro" id="IPR050483">
    <property type="entry name" value="CoA-transferase_III_domain"/>
</dbReference>
<evidence type="ECO:0000256" key="3">
    <source>
        <dbReference type="SAM" id="MobiDB-lite"/>
    </source>
</evidence>
<keyword evidence="5" id="KW-1185">Reference proteome</keyword>